<feature type="region of interest" description="Disordered" evidence="2">
    <location>
        <begin position="453"/>
        <end position="506"/>
    </location>
</feature>
<feature type="coiled-coil region" evidence="1">
    <location>
        <begin position="365"/>
        <end position="419"/>
    </location>
</feature>
<sequence length="896" mass="102802">MLPDKPDPDIPGHTIEDNDSISIIKKISKDPEMNIDNTEIKTSSRFLHQSKLVRRRVENRVRKLLGRCEANICSQGVPLPITSEEQTPIKNLSPDSAIEMLDRESVPLGLPPEDNSDEMLLVQMNTQGDSPIRKETTQMACGLSGKTEINVLEEELLPSTSEGKKTLWPPSENSNEEKWAQLVATQYSFLNQYRKEKLKDRMKDGTENSESDASDEEPLPSTSAGRTHSMQKMSPIQDVRSKCDREYRSTQSEYLSAKRSEEEWAQLSALQYAHLNKLLRQDLKKKIYKMYGNSESNVCSNKVPIPDKPKQRKHFKKMTEKKKKHERTDAYMHSRHSSVKRNEDIKEQADWHHEQLKERLKNDIKEILKEQLAIEHARMRKLLRKDVKKISALIRNELRQICIEQVALLQAQVKETQQEQVNLQYLQLKDLFRRDLNEVVHEQIKKSKIICPKEEPLPGTSKGTTNLQRTSLQQKVKKKYEGDHDSSPSHSEEPLMQTDEDRQSDSHCMPLNEFIKEELKEAFCEIFERNKYDPCLKKELPHNSKERKQLRKIHKEQKLKYKYNNKSLQPGEQAAAKTAKEVEHVHSESQYVHLKEVIKKDFKVKICEVLEQQENNVFPKEEGLHHIFKGKTRVTKVSHEQEMEKEFNVEYASFQSQPSMRTNEAAIGKQNAQQYKHLKEHFQKDLKEMVCEQFENSSVFLYPKEELLSDDSRKVMNIKVQEKKTGYLYVPHFSSFEHRIAALNATAHIEPAPAACTGGAGDMCAMDKAQKAELALPLALALQTEHPRGQQHINPEPTPEHCSDATIDPDHNADFVLDSCLLAQGKGDRLSTDPESAPVCGPCDMEDLDIHTAYSTDYSSQSINTNNRPVPFCGRGETTDHDNGTDLHSALPAVVD</sequence>
<dbReference type="Proteomes" id="UP001623349">
    <property type="component" value="Unassembled WGS sequence"/>
</dbReference>
<feature type="region of interest" description="Disordered" evidence="2">
    <location>
        <begin position="875"/>
        <end position="896"/>
    </location>
</feature>
<gene>
    <name evidence="3" type="ORF">APTSU1_001526900</name>
</gene>
<proteinExistence type="predicted"/>
<dbReference type="EMBL" id="BAAFST010000016">
    <property type="protein sequence ID" value="GAB1300031.1"/>
    <property type="molecule type" value="Genomic_DNA"/>
</dbReference>
<evidence type="ECO:0000256" key="2">
    <source>
        <dbReference type="SAM" id="MobiDB-lite"/>
    </source>
</evidence>
<feature type="compositionally biased region" description="Basic and acidic residues" evidence="2">
    <location>
        <begin position="479"/>
        <end position="505"/>
    </location>
</feature>
<name>A0ABQ0FLE8_APOSI</name>
<feature type="region of interest" description="Disordered" evidence="2">
    <location>
        <begin position="199"/>
        <end position="245"/>
    </location>
</feature>
<evidence type="ECO:0000256" key="1">
    <source>
        <dbReference type="SAM" id="Coils"/>
    </source>
</evidence>
<comment type="caution">
    <text evidence="3">The sequence shown here is derived from an EMBL/GenBank/DDBJ whole genome shotgun (WGS) entry which is preliminary data.</text>
</comment>
<organism evidence="3 4">
    <name type="scientific">Apodemus speciosus</name>
    <name type="common">Large Japanese field mouse</name>
    <dbReference type="NCBI Taxonomy" id="105296"/>
    <lineage>
        <taxon>Eukaryota</taxon>
        <taxon>Metazoa</taxon>
        <taxon>Chordata</taxon>
        <taxon>Craniata</taxon>
        <taxon>Vertebrata</taxon>
        <taxon>Euteleostomi</taxon>
        <taxon>Mammalia</taxon>
        <taxon>Eutheria</taxon>
        <taxon>Euarchontoglires</taxon>
        <taxon>Glires</taxon>
        <taxon>Rodentia</taxon>
        <taxon>Myomorpha</taxon>
        <taxon>Muroidea</taxon>
        <taxon>Muridae</taxon>
        <taxon>Murinae</taxon>
        <taxon>Apodemus</taxon>
    </lineage>
</organism>
<feature type="compositionally biased region" description="Basic residues" evidence="2">
    <location>
        <begin position="310"/>
        <end position="325"/>
    </location>
</feature>
<feature type="compositionally biased region" description="Polar residues" evidence="2">
    <location>
        <begin position="220"/>
        <end position="234"/>
    </location>
</feature>
<feature type="region of interest" description="Disordered" evidence="2">
    <location>
        <begin position="299"/>
        <end position="344"/>
    </location>
</feature>
<keyword evidence="4" id="KW-1185">Reference proteome</keyword>
<evidence type="ECO:0000313" key="4">
    <source>
        <dbReference type="Proteomes" id="UP001623349"/>
    </source>
</evidence>
<protein>
    <submittedName>
        <fullName evidence="3">Uncharacterized protein</fullName>
    </submittedName>
</protein>
<keyword evidence="1" id="KW-0175">Coiled coil</keyword>
<feature type="compositionally biased region" description="Acidic residues" evidence="2">
    <location>
        <begin position="207"/>
        <end position="218"/>
    </location>
</feature>
<evidence type="ECO:0000313" key="3">
    <source>
        <dbReference type="EMBL" id="GAB1300031.1"/>
    </source>
</evidence>
<accession>A0ABQ0FLE8</accession>
<feature type="compositionally biased region" description="Polar residues" evidence="2">
    <location>
        <begin position="461"/>
        <end position="474"/>
    </location>
</feature>
<reference evidence="3 4" key="1">
    <citation type="submission" date="2024-08" db="EMBL/GenBank/DDBJ databases">
        <title>The draft genome of Apodemus speciosus.</title>
        <authorList>
            <person name="Nabeshima K."/>
            <person name="Suzuki S."/>
            <person name="Onuma M."/>
        </authorList>
    </citation>
    <scope>NUCLEOTIDE SEQUENCE [LARGE SCALE GENOMIC DNA]</scope>
    <source>
        <strain evidence="3">IB14-021</strain>
    </source>
</reference>